<feature type="region of interest" description="Disordered" evidence="2">
    <location>
        <begin position="371"/>
        <end position="447"/>
    </location>
</feature>
<evidence type="ECO:0000256" key="2">
    <source>
        <dbReference type="SAM" id="MobiDB-lite"/>
    </source>
</evidence>
<dbReference type="AlphaFoldDB" id="A0A420UUA1"/>
<evidence type="ECO:0000259" key="4">
    <source>
        <dbReference type="Pfam" id="PF03816"/>
    </source>
</evidence>
<dbReference type="NCBIfam" id="TIGR00350">
    <property type="entry name" value="lytR_cpsA_psr"/>
    <property type="match status" value="1"/>
</dbReference>
<keyword evidence="3" id="KW-0472">Membrane</keyword>
<name>A0A420UUA1_9ACTN</name>
<keyword evidence="3" id="KW-1133">Transmembrane helix</keyword>
<feature type="compositionally biased region" description="Gly residues" evidence="2">
    <location>
        <begin position="147"/>
        <end position="174"/>
    </location>
</feature>
<evidence type="ECO:0000256" key="3">
    <source>
        <dbReference type="SAM" id="Phobius"/>
    </source>
</evidence>
<dbReference type="OrthoDB" id="9782542at2"/>
<keyword evidence="6" id="KW-1185">Reference proteome</keyword>
<dbReference type="Pfam" id="PF03816">
    <property type="entry name" value="LytR_cpsA_psr"/>
    <property type="match status" value="1"/>
</dbReference>
<evidence type="ECO:0000256" key="1">
    <source>
        <dbReference type="ARBA" id="ARBA00006068"/>
    </source>
</evidence>
<evidence type="ECO:0000313" key="5">
    <source>
        <dbReference type="EMBL" id="RKM90778.1"/>
    </source>
</evidence>
<accession>A0A420UUA1</accession>
<feature type="region of interest" description="Disordered" evidence="2">
    <location>
        <begin position="138"/>
        <end position="174"/>
    </location>
</feature>
<feature type="compositionally biased region" description="Pro residues" evidence="2">
    <location>
        <begin position="1"/>
        <end position="12"/>
    </location>
</feature>
<comment type="caution">
    <text evidence="5">The sequence shown here is derived from an EMBL/GenBank/DDBJ whole genome shotgun (WGS) entry which is preliminary data.</text>
</comment>
<dbReference type="RefSeq" id="WP_050364048.1">
    <property type="nucleotide sequence ID" value="NZ_JBFACB010000028.1"/>
</dbReference>
<dbReference type="PANTHER" id="PTHR33392:SF6">
    <property type="entry name" value="POLYISOPRENYL-TEICHOIC ACID--PEPTIDOGLYCAN TEICHOIC ACID TRANSFERASE TAGU"/>
    <property type="match status" value="1"/>
</dbReference>
<dbReference type="Gene3D" id="3.40.630.190">
    <property type="entry name" value="LCP protein"/>
    <property type="match status" value="1"/>
</dbReference>
<feature type="transmembrane region" description="Helical" evidence="3">
    <location>
        <begin position="29"/>
        <end position="50"/>
    </location>
</feature>
<dbReference type="InterPro" id="IPR050922">
    <property type="entry name" value="LytR/CpsA/Psr_CW_biosynth"/>
</dbReference>
<sequence length="447" mass="45813">MTTPAAPGPRPDPAGRTGGRRSRRSRWGLRLALCVSAVVLSAAGAGHAVVGGLGTAIERVDPFAGLPDRPARADGGDGLTFLLVGTDGRDRITAEQRRKYRLGGEPCHCTDAILLVHLSADRRRAGVVSIPRDSYAELPADAESGGEDGAGAGSGAENGAGAGAGNGAEGTGGGRPVKINSVYAEGGPRLTVRTVENLTRVRIDHYVEVDFSSFIRTVDLLGGVDICTTRPLRDSRSGLDLPAGTSRLDGGEALAYVRARHLDAEGDLGRMRRQQLFLAALMDRAAESGLLLNPVALDRAAGQLLRSVRADPGLGPGELIGLGRAMRGFTAASSEFVSVPVADPDHRVPGIGSTVLWDRPKAEALFEALREDRPLTGAGGHSGRHDDSGRPGEPGPAAPSGEPAEGTAGESAGESAGGSTGEPAGEEPSRSGGETPGPVRGDEIVCP</sequence>
<protein>
    <submittedName>
        <fullName evidence="5">LytR family transcriptional regulator</fullName>
    </submittedName>
</protein>
<gene>
    <name evidence="5" type="ORF">SFRA_031230</name>
</gene>
<feature type="compositionally biased region" description="Low complexity" evidence="2">
    <location>
        <begin position="398"/>
        <end position="414"/>
    </location>
</feature>
<dbReference type="InterPro" id="IPR004474">
    <property type="entry name" value="LytR_CpsA_psr"/>
</dbReference>
<reference evidence="5 6" key="1">
    <citation type="journal article" date="2014" name="Genome Announc.">
        <title>Draft Genome Sequence of Streptomyces fradiae ATCC 19609, a Strain Highly Sensitive to Antibiotics.</title>
        <authorList>
            <person name="Bekker O.B."/>
            <person name="Klimina K.M."/>
            <person name="Vatlin A.A."/>
            <person name="Zakharevich N.V."/>
            <person name="Kasianov A.S."/>
            <person name="Danilenko V.N."/>
        </authorList>
    </citation>
    <scope>NUCLEOTIDE SEQUENCE [LARGE SCALE GENOMIC DNA]</scope>
    <source>
        <strain evidence="5 6">ATCC 19609</strain>
    </source>
</reference>
<organism evidence="5 6">
    <name type="scientific">Streptomyces xinghaiensis</name>
    <dbReference type="NCBI Taxonomy" id="1038928"/>
    <lineage>
        <taxon>Bacteria</taxon>
        <taxon>Bacillati</taxon>
        <taxon>Actinomycetota</taxon>
        <taxon>Actinomycetes</taxon>
        <taxon>Kitasatosporales</taxon>
        <taxon>Streptomycetaceae</taxon>
        <taxon>Streptomyces</taxon>
    </lineage>
</organism>
<keyword evidence="3" id="KW-0812">Transmembrane</keyword>
<feature type="region of interest" description="Disordered" evidence="2">
    <location>
        <begin position="1"/>
        <end position="23"/>
    </location>
</feature>
<dbReference type="Proteomes" id="UP000028058">
    <property type="component" value="Unassembled WGS sequence"/>
</dbReference>
<proteinExistence type="inferred from homology"/>
<feature type="domain" description="Cell envelope-related transcriptional attenuator" evidence="4">
    <location>
        <begin position="110"/>
        <end position="286"/>
    </location>
</feature>
<evidence type="ECO:0000313" key="6">
    <source>
        <dbReference type="Proteomes" id="UP000028058"/>
    </source>
</evidence>
<dbReference type="EMBL" id="JNAD02000022">
    <property type="protein sequence ID" value="RKM90778.1"/>
    <property type="molecule type" value="Genomic_DNA"/>
</dbReference>
<comment type="similarity">
    <text evidence="1">Belongs to the LytR/CpsA/Psr (LCP) family.</text>
</comment>
<dbReference type="PANTHER" id="PTHR33392">
    <property type="entry name" value="POLYISOPRENYL-TEICHOIC ACID--PEPTIDOGLYCAN TEICHOIC ACID TRANSFERASE TAGU"/>
    <property type="match status" value="1"/>
</dbReference>